<evidence type="ECO:0000313" key="3">
    <source>
        <dbReference type="EMBL" id="MDJ1480078.1"/>
    </source>
</evidence>
<dbReference type="Pfam" id="PF18962">
    <property type="entry name" value="Por_Secre_tail"/>
    <property type="match status" value="1"/>
</dbReference>
<feature type="domain" description="PKD/Chitinase" evidence="2">
    <location>
        <begin position="271"/>
        <end position="363"/>
    </location>
</feature>
<gene>
    <name evidence="3" type="ORF">QNI16_06240</name>
</gene>
<comment type="caution">
    <text evidence="3">The sequence shown here is derived from an EMBL/GenBank/DDBJ whole genome shotgun (WGS) entry which is preliminary data.</text>
</comment>
<dbReference type="AlphaFoldDB" id="A0AAE3U7G4"/>
<feature type="domain" description="PKD/Chitinase" evidence="2">
    <location>
        <begin position="85"/>
        <end position="174"/>
    </location>
</feature>
<feature type="non-terminal residue" evidence="3">
    <location>
        <position position="1"/>
    </location>
</feature>
<dbReference type="EMBL" id="JASJOS010000003">
    <property type="protein sequence ID" value="MDJ1480078.1"/>
    <property type="molecule type" value="Genomic_DNA"/>
</dbReference>
<accession>A0AAE3U7G4</accession>
<dbReference type="SUPFAM" id="SSF49299">
    <property type="entry name" value="PKD domain"/>
    <property type="match status" value="2"/>
</dbReference>
<dbReference type="SMART" id="SM00089">
    <property type="entry name" value="PKD"/>
    <property type="match status" value="4"/>
</dbReference>
<dbReference type="InterPro" id="IPR035986">
    <property type="entry name" value="PKD_dom_sf"/>
</dbReference>
<dbReference type="InterPro" id="IPR022409">
    <property type="entry name" value="PKD/Chitinase_dom"/>
</dbReference>
<proteinExistence type="predicted"/>
<dbReference type="NCBIfam" id="TIGR04183">
    <property type="entry name" value="Por_Secre_tail"/>
    <property type="match status" value="1"/>
</dbReference>
<evidence type="ECO:0000256" key="1">
    <source>
        <dbReference type="SAM" id="MobiDB-lite"/>
    </source>
</evidence>
<dbReference type="Pfam" id="PF17957">
    <property type="entry name" value="Big_7"/>
    <property type="match status" value="6"/>
</dbReference>
<reference evidence="3" key="1">
    <citation type="submission" date="2023-05" db="EMBL/GenBank/DDBJ databases">
        <authorList>
            <person name="Zhang X."/>
        </authorList>
    </citation>
    <scope>NUCLEOTIDE SEQUENCE</scope>
    <source>
        <strain evidence="3">YF14B1</strain>
    </source>
</reference>
<evidence type="ECO:0000259" key="2">
    <source>
        <dbReference type="SMART" id="SM00089"/>
    </source>
</evidence>
<sequence>SNNHHSEPFSSISSGASVSNNTQTTPALLRSGSLALPYLSTAAGSNLIDKGTSSLPAAPIAMSYTGNAPDIGAYESGGTAIANQLPVVSLANPVANASYPTGSSINLTATATDADGSIAKVEFYVGTTKVGEKTSSPYSFSWNATTAGTYALTAKATDNKGGVTTSSAVNVTITSPNQAPTIAISSPANNTSFTSGNAITITANAADTDGKVGKVEFFAGTSKIGETTTAPYTINWTPSATGTYALTAKATDDKTGVATSTIVSVSVNAINKLPVVSLTAPTANATFTTGNVTVTASATDADGSIAKVEFYVGTTKVGEKTSSPYSFSWNATTAGTYALTAKATDNKGGVTTSSAISVVINAPVNKAPVVALTSPSANAGYQTGATITATASATDSDGSIAKVEFYAGAVKIGEKTASPYSVTWSTTTAGTYSLTAKATDNKGSVTSSSAISITVSTQPAANKLPLVSLTNPVANASYPTGSSINLTATATDADGSIAKVEFYVGTTKVGEKTSSPYSFSWNATTAGTYALTAKATDNKGGVTTSSAVNVTITSPNQAPTIAISSPANNTSFTSGNAITITANAADTDGKVGKVEFFAGTSKIGETTTAPYTINWTPSATGTYALTAKATDDKTGVATSTIVSVSVTSGATATTGDGLNGQLFTQFGFTVPKTRESIAGQAAAFTFTSTAVDYPNGSTNTLSYTSPWGSWLGTDGSGAPNHSLETSTVKLSGYIEIKPEFDVQPGNSTIDVDFTLYSQGHAAMTINGVQVTINEENWAFNSNTARVSFAGTGFYTIEIIQSMCWDDAGLELYSSIPGTVNPGRGSSATPTIVPKNVLYKKIPTATAANSGRTSSTASLVAYPNPSNGDQVAFKIDDQSQNGQDMVVTFYNLNGNVAFQQNAEVVDGIIQLQNLTLNKGMYTVTVRGQKGIQHSKVVIQ</sequence>
<name>A0AAE3U7G4_9BACT</name>
<protein>
    <submittedName>
        <fullName evidence="3">Ig-like domain-containing protein</fullName>
    </submittedName>
</protein>
<dbReference type="InterPro" id="IPR026444">
    <property type="entry name" value="Secre_tail"/>
</dbReference>
<feature type="domain" description="PKD/Chitinase" evidence="2">
    <location>
        <begin position="464"/>
        <end position="553"/>
    </location>
</feature>
<feature type="compositionally biased region" description="Low complexity" evidence="1">
    <location>
        <begin position="10"/>
        <end position="19"/>
    </location>
</feature>
<feature type="region of interest" description="Disordered" evidence="1">
    <location>
        <begin position="1"/>
        <end position="24"/>
    </location>
</feature>
<organism evidence="3 4">
    <name type="scientific">Xanthocytophaga flava</name>
    <dbReference type="NCBI Taxonomy" id="3048013"/>
    <lineage>
        <taxon>Bacteria</taxon>
        <taxon>Pseudomonadati</taxon>
        <taxon>Bacteroidota</taxon>
        <taxon>Cytophagia</taxon>
        <taxon>Cytophagales</taxon>
        <taxon>Rhodocytophagaceae</taxon>
        <taxon>Xanthocytophaga</taxon>
    </lineage>
</organism>
<feature type="domain" description="PKD/Chitinase" evidence="2">
    <location>
        <begin position="370"/>
        <end position="456"/>
    </location>
</feature>
<dbReference type="RefSeq" id="WP_313976653.1">
    <property type="nucleotide sequence ID" value="NZ_JASJOS010000003.1"/>
</dbReference>
<dbReference type="Gene3D" id="2.60.40.10">
    <property type="entry name" value="Immunoglobulins"/>
    <property type="match status" value="6"/>
</dbReference>
<evidence type="ECO:0000313" key="4">
    <source>
        <dbReference type="Proteomes" id="UP001241110"/>
    </source>
</evidence>
<dbReference type="Proteomes" id="UP001241110">
    <property type="component" value="Unassembled WGS sequence"/>
</dbReference>
<dbReference type="InterPro" id="IPR013783">
    <property type="entry name" value="Ig-like_fold"/>
</dbReference>